<organism evidence="1 2">
    <name type="scientific">Solanum verrucosum</name>
    <dbReference type="NCBI Taxonomy" id="315347"/>
    <lineage>
        <taxon>Eukaryota</taxon>
        <taxon>Viridiplantae</taxon>
        <taxon>Streptophyta</taxon>
        <taxon>Embryophyta</taxon>
        <taxon>Tracheophyta</taxon>
        <taxon>Spermatophyta</taxon>
        <taxon>Magnoliopsida</taxon>
        <taxon>eudicotyledons</taxon>
        <taxon>Gunneridae</taxon>
        <taxon>Pentapetalae</taxon>
        <taxon>asterids</taxon>
        <taxon>lamiids</taxon>
        <taxon>Solanales</taxon>
        <taxon>Solanaceae</taxon>
        <taxon>Solanoideae</taxon>
        <taxon>Solaneae</taxon>
        <taxon>Solanum</taxon>
    </lineage>
</organism>
<sequence>MQITDSKVTYLVFCLQSDAYLIILPLPERVILNCPIGRYGSMQSGVVSQPHLMVLNDRNYQLYSGVERGMLPPHESSATHNYFFGPSAPYAPPVLKQYASSEAVILEGTSSMSYQRSLIRRYG</sequence>
<dbReference type="EMBL" id="CP133617">
    <property type="protein sequence ID" value="WMV35230.1"/>
    <property type="molecule type" value="Genomic_DNA"/>
</dbReference>
<dbReference type="AlphaFoldDB" id="A0AAF0U014"/>
<accession>A0AAF0U014</accession>
<protein>
    <submittedName>
        <fullName evidence="1">Uncharacterized protein</fullName>
    </submittedName>
</protein>
<dbReference type="Proteomes" id="UP001234989">
    <property type="component" value="Chromosome 6"/>
</dbReference>
<keyword evidence="2" id="KW-1185">Reference proteome</keyword>
<gene>
    <name evidence="1" type="ORF">MTR67_028615</name>
</gene>
<evidence type="ECO:0000313" key="2">
    <source>
        <dbReference type="Proteomes" id="UP001234989"/>
    </source>
</evidence>
<evidence type="ECO:0000313" key="1">
    <source>
        <dbReference type="EMBL" id="WMV35230.1"/>
    </source>
</evidence>
<proteinExistence type="predicted"/>
<name>A0AAF0U014_SOLVR</name>
<reference evidence="1" key="1">
    <citation type="submission" date="2023-08" db="EMBL/GenBank/DDBJ databases">
        <title>A de novo genome assembly of Solanum verrucosum Schlechtendal, a Mexican diploid species geographically isolated from the other diploid A-genome species in potato relatives.</title>
        <authorList>
            <person name="Hosaka K."/>
        </authorList>
    </citation>
    <scope>NUCLEOTIDE SEQUENCE</scope>
    <source>
        <tissue evidence="1">Young leaves</tissue>
    </source>
</reference>